<dbReference type="Pfam" id="PF00026">
    <property type="entry name" value="Asp"/>
    <property type="match status" value="1"/>
</dbReference>
<feature type="disulfide bond" evidence="12">
    <location>
        <begin position="99"/>
        <end position="104"/>
    </location>
</feature>
<reference evidence="17" key="1">
    <citation type="journal article" date="2019" name="G3 (Bethesda)">
        <title>Genome Assemblies of Two Rare Opportunistic Yeast Pathogens: Diutina rugosa (syn. Candida rugosa) and Trichomonascus ciferrii (syn. Candida ciferrii).</title>
        <authorList>
            <person name="Mixao V."/>
            <person name="Saus E."/>
            <person name="Hansen A.P."/>
            <person name="Lass-Florl C."/>
            <person name="Gabaldon T."/>
        </authorList>
    </citation>
    <scope>NUCLEOTIDE SEQUENCE</scope>
    <source>
        <strain evidence="17">CBS 4856</strain>
    </source>
</reference>
<evidence type="ECO:0000256" key="10">
    <source>
        <dbReference type="ARBA" id="ARBA00023288"/>
    </source>
</evidence>
<keyword evidence="10" id="KW-0449">Lipoprotein</keyword>
<dbReference type="OrthoDB" id="28208at2759"/>
<dbReference type="AlphaFoldDB" id="A0A642V181"/>
<dbReference type="PANTHER" id="PTHR47966">
    <property type="entry name" value="BETA-SITE APP-CLEAVING ENZYME, ISOFORM A-RELATED"/>
    <property type="match status" value="1"/>
</dbReference>
<evidence type="ECO:0000256" key="13">
    <source>
        <dbReference type="RuleBase" id="RU000454"/>
    </source>
</evidence>
<feature type="compositionally biased region" description="Polar residues" evidence="14">
    <location>
        <begin position="409"/>
        <end position="422"/>
    </location>
</feature>
<evidence type="ECO:0000256" key="11">
    <source>
        <dbReference type="PIRSR" id="PIRSR601461-1"/>
    </source>
</evidence>
<evidence type="ECO:0000256" key="2">
    <source>
        <dbReference type="ARBA" id="ARBA00007447"/>
    </source>
</evidence>
<dbReference type="InterPro" id="IPR001969">
    <property type="entry name" value="Aspartic_peptidase_AS"/>
</dbReference>
<dbReference type="InterPro" id="IPR001461">
    <property type="entry name" value="Aspartic_peptidase_A1"/>
</dbReference>
<dbReference type="GO" id="GO:0004190">
    <property type="term" value="F:aspartic-type endopeptidase activity"/>
    <property type="evidence" value="ECO:0007669"/>
    <property type="project" value="UniProtKB-KW"/>
</dbReference>
<feature type="signal peptide" evidence="15">
    <location>
        <begin position="1"/>
        <end position="21"/>
    </location>
</feature>
<keyword evidence="18" id="KW-1185">Reference proteome</keyword>
<feature type="chain" id="PRO_5025016451" description="Peptidase A1 domain-containing protein" evidence="15">
    <location>
        <begin position="22"/>
        <end position="452"/>
    </location>
</feature>
<sequence length="452" mass="49077">MIFRLWLGIFLAVLACLAVDAKKIGTSNLSSVSGKSASMGFSQQSKKMATKSSEKSSTNSIDQDGSDIAYYMDFTIADQNFSLIVDTGSYYTWVYGANCKSDACKNRHQYGQNNSSSTKNTTEKFSITYSTGVVKGNVVNDKAQFGGFDTRINFGVAQEAGDTFASFPIDGLLGLSAKDESEKAPGVITTLKKQGLIDKRVFGINLGRSWDPKDEGGITFGGVDESKYSGDISYTKVESSNSLLWNLPLDGAYLYGKKIDFGEKRSCIVDTGTTLIVMPKDDAKKVHEKIDGMHTDGENYAVPCNTNVTFEFEFNGKKWAMSSKDFIGPELDENDGYCATNIQGLDIPNQSKQWILGDAFLKSVYSVFDMDNQKVGFAKKSSSKTNETPKDSLVLSSGLYHTLMPSYTGQGKSAPTPSATATSHDKHSGASAPSTNVFYSLLISLLIIFISL</sequence>
<evidence type="ECO:0000259" key="16">
    <source>
        <dbReference type="PROSITE" id="PS51767"/>
    </source>
</evidence>
<dbReference type="Proteomes" id="UP000761534">
    <property type="component" value="Unassembled WGS sequence"/>
</dbReference>
<feature type="domain" description="Peptidase A1" evidence="16">
    <location>
        <begin position="70"/>
        <end position="378"/>
    </location>
</feature>
<evidence type="ECO:0000256" key="1">
    <source>
        <dbReference type="ARBA" id="ARBA00004236"/>
    </source>
</evidence>
<evidence type="ECO:0000256" key="9">
    <source>
        <dbReference type="ARBA" id="ARBA00023180"/>
    </source>
</evidence>
<evidence type="ECO:0000256" key="12">
    <source>
        <dbReference type="PIRSR" id="PIRSR601461-2"/>
    </source>
</evidence>
<evidence type="ECO:0000256" key="5">
    <source>
        <dbReference type="ARBA" id="ARBA00022729"/>
    </source>
</evidence>
<keyword evidence="3" id="KW-1003">Cell membrane</keyword>
<keyword evidence="4 13" id="KW-0645">Protease</keyword>
<dbReference type="SUPFAM" id="SSF50630">
    <property type="entry name" value="Acid proteases"/>
    <property type="match status" value="1"/>
</dbReference>
<evidence type="ECO:0000256" key="7">
    <source>
        <dbReference type="ARBA" id="ARBA00022801"/>
    </source>
</evidence>
<comment type="subcellular location">
    <subcellularLocation>
        <location evidence="1">Cell membrane</location>
    </subcellularLocation>
</comment>
<evidence type="ECO:0000256" key="4">
    <source>
        <dbReference type="ARBA" id="ARBA00022670"/>
    </source>
</evidence>
<comment type="caution">
    <text evidence="17">The sequence shown here is derived from an EMBL/GenBank/DDBJ whole genome shotgun (WGS) entry which is preliminary data.</text>
</comment>
<keyword evidence="8" id="KW-0472">Membrane</keyword>
<protein>
    <recommendedName>
        <fullName evidence="16">Peptidase A1 domain-containing protein</fullName>
    </recommendedName>
</protein>
<keyword evidence="7 13" id="KW-0378">Hydrolase</keyword>
<keyword evidence="5 15" id="KW-0732">Signal</keyword>
<gene>
    <name evidence="17" type="ORF">TRICI_004354</name>
</gene>
<evidence type="ECO:0000256" key="6">
    <source>
        <dbReference type="ARBA" id="ARBA00022750"/>
    </source>
</evidence>
<dbReference type="InterPro" id="IPR021109">
    <property type="entry name" value="Peptidase_aspartic_dom_sf"/>
</dbReference>
<dbReference type="InterPro" id="IPR033121">
    <property type="entry name" value="PEPTIDASE_A1"/>
</dbReference>
<dbReference type="PANTHER" id="PTHR47966:SF75">
    <property type="entry name" value="ENDOPEPTIDASE (CTSD), PUTATIVE (AFU_ORTHOLOGUE AFUA_4G07040)-RELATED"/>
    <property type="match status" value="1"/>
</dbReference>
<keyword evidence="9" id="KW-0325">Glycoprotein</keyword>
<feature type="active site" evidence="11">
    <location>
        <position position="270"/>
    </location>
</feature>
<evidence type="ECO:0000256" key="3">
    <source>
        <dbReference type="ARBA" id="ARBA00022475"/>
    </source>
</evidence>
<dbReference type="GO" id="GO:0005886">
    <property type="term" value="C:plasma membrane"/>
    <property type="evidence" value="ECO:0007669"/>
    <property type="project" value="UniProtKB-SubCell"/>
</dbReference>
<evidence type="ECO:0000256" key="14">
    <source>
        <dbReference type="SAM" id="MobiDB-lite"/>
    </source>
</evidence>
<dbReference type="FunFam" id="2.40.70.10:FF:000060">
    <property type="entry name" value="Aspartic-type endopeptidase ctsD"/>
    <property type="match status" value="1"/>
</dbReference>
<dbReference type="CDD" id="cd05471">
    <property type="entry name" value="pepsin_like"/>
    <property type="match status" value="1"/>
</dbReference>
<feature type="active site" evidence="11">
    <location>
        <position position="86"/>
    </location>
</feature>
<evidence type="ECO:0000313" key="17">
    <source>
        <dbReference type="EMBL" id="KAA8909821.1"/>
    </source>
</evidence>
<dbReference type="PRINTS" id="PR00792">
    <property type="entry name" value="PEPSIN"/>
</dbReference>
<evidence type="ECO:0000256" key="15">
    <source>
        <dbReference type="SAM" id="SignalP"/>
    </source>
</evidence>
<organism evidence="17 18">
    <name type="scientific">Trichomonascus ciferrii</name>
    <dbReference type="NCBI Taxonomy" id="44093"/>
    <lineage>
        <taxon>Eukaryota</taxon>
        <taxon>Fungi</taxon>
        <taxon>Dikarya</taxon>
        <taxon>Ascomycota</taxon>
        <taxon>Saccharomycotina</taxon>
        <taxon>Dipodascomycetes</taxon>
        <taxon>Dipodascales</taxon>
        <taxon>Trichomonascaceae</taxon>
        <taxon>Trichomonascus</taxon>
        <taxon>Trichomonascus ciferrii complex</taxon>
    </lineage>
</organism>
<proteinExistence type="inferred from homology"/>
<dbReference type="Gene3D" id="2.40.70.10">
    <property type="entry name" value="Acid Proteases"/>
    <property type="match status" value="2"/>
</dbReference>
<dbReference type="InterPro" id="IPR034164">
    <property type="entry name" value="Pepsin-like_dom"/>
</dbReference>
<evidence type="ECO:0000256" key="8">
    <source>
        <dbReference type="ARBA" id="ARBA00023136"/>
    </source>
</evidence>
<dbReference type="PROSITE" id="PS00141">
    <property type="entry name" value="ASP_PROTEASE"/>
    <property type="match status" value="1"/>
</dbReference>
<dbReference type="EMBL" id="SWFS01000333">
    <property type="protein sequence ID" value="KAA8909821.1"/>
    <property type="molecule type" value="Genomic_DNA"/>
</dbReference>
<dbReference type="PROSITE" id="PS51767">
    <property type="entry name" value="PEPTIDASE_A1"/>
    <property type="match status" value="1"/>
</dbReference>
<name>A0A642V181_9ASCO</name>
<comment type="similarity">
    <text evidence="2 13">Belongs to the peptidase A1 family.</text>
</comment>
<evidence type="ECO:0000313" key="18">
    <source>
        <dbReference type="Proteomes" id="UP000761534"/>
    </source>
</evidence>
<dbReference type="VEuPathDB" id="FungiDB:TRICI_004354"/>
<feature type="region of interest" description="Disordered" evidence="14">
    <location>
        <begin position="409"/>
        <end position="431"/>
    </location>
</feature>
<dbReference type="PROSITE" id="PS51257">
    <property type="entry name" value="PROKAR_LIPOPROTEIN"/>
    <property type="match status" value="1"/>
</dbReference>
<keyword evidence="12" id="KW-1015">Disulfide bond</keyword>
<accession>A0A642V181</accession>
<dbReference type="GO" id="GO:0006508">
    <property type="term" value="P:proteolysis"/>
    <property type="evidence" value="ECO:0007669"/>
    <property type="project" value="UniProtKB-KW"/>
</dbReference>
<keyword evidence="6 13" id="KW-0064">Aspartyl protease</keyword>